<dbReference type="PANTHER" id="PTHR43033">
    <property type="entry name" value="TRNA(ILE)-LYSIDINE SYNTHASE-RELATED"/>
    <property type="match status" value="1"/>
</dbReference>
<evidence type="ECO:0000256" key="5">
    <source>
        <dbReference type="ARBA" id="ARBA00022840"/>
    </source>
</evidence>
<keyword evidence="9" id="KW-1185">Reference proteome</keyword>
<dbReference type="AlphaFoldDB" id="A0A9P9WDR0"/>
<dbReference type="EMBL" id="JAFIMR010000036">
    <property type="protein sequence ID" value="KAI1858607.1"/>
    <property type="molecule type" value="Genomic_DNA"/>
</dbReference>
<dbReference type="GO" id="GO:0032267">
    <property type="term" value="F:tRNA(Ile)-lysidine synthase activity"/>
    <property type="evidence" value="ECO:0007669"/>
    <property type="project" value="UniProtKB-EC"/>
</dbReference>
<reference evidence="8" key="1">
    <citation type="submission" date="2021-03" db="EMBL/GenBank/DDBJ databases">
        <title>Revisited historic fungal species revealed as producer of novel bioactive compounds through whole genome sequencing and comparative genomics.</title>
        <authorList>
            <person name="Vignolle G.A."/>
            <person name="Hochenegger N."/>
            <person name="Mach R.L."/>
            <person name="Mach-Aigner A.R."/>
            <person name="Javad Rahimi M."/>
            <person name="Salim K.A."/>
            <person name="Chan C.M."/>
            <person name="Lim L.B.L."/>
            <person name="Cai F."/>
            <person name="Druzhinina I.S."/>
            <person name="U'Ren J.M."/>
            <person name="Derntl C."/>
        </authorList>
    </citation>
    <scope>NUCLEOTIDE SEQUENCE</scope>
    <source>
        <strain evidence="8">TUCIM 5799</strain>
    </source>
</reference>
<dbReference type="Pfam" id="PF01171">
    <property type="entry name" value="ATP_bind_3"/>
    <property type="match status" value="2"/>
</dbReference>
<comment type="caution">
    <text evidence="8">The sequence shown here is derived from an EMBL/GenBank/DDBJ whole genome shotgun (WGS) entry which is preliminary data.</text>
</comment>
<dbReference type="Proteomes" id="UP000829685">
    <property type="component" value="Unassembled WGS sequence"/>
</dbReference>
<evidence type="ECO:0000259" key="7">
    <source>
        <dbReference type="Pfam" id="PF01171"/>
    </source>
</evidence>
<accession>A0A9P9WDR0</accession>
<dbReference type="HAMAP" id="MF_01161">
    <property type="entry name" value="tRNA_Ile_lys_synt"/>
    <property type="match status" value="1"/>
</dbReference>
<protein>
    <recommendedName>
        <fullName evidence="1">tRNA(Ile)-lysidine synthetase</fullName>
        <ecNumber evidence="1">6.3.4.19</ecNumber>
    </recommendedName>
</protein>
<feature type="domain" description="tRNA(Ile)-lysidine/2-thiocytidine synthase N-terminal" evidence="7">
    <location>
        <begin position="280"/>
        <end position="334"/>
    </location>
</feature>
<evidence type="ECO:0000256" key="1">
    <source>
        <dbReference type="ARBA" id="ARBA00013267"/>
    </source>
</evidence>
<gene>
    <name evidence="8" type="ORF">JX265_010700</name>
</gene>
<keyword evidence="3" id="KW-0819">tRNA processing</keyword>
<name>A0A9P9WDR0_9PEZI</name>
<dbReference type="Gene3D" id="3.40.50.620">
    <property type="entry name" value="HUPs"/>
    <property type="match status" value="1"/>
</dbReference>
<dbReference type="CDD" id="cd01992">
    <property type="entry name" value="TilS_N"/>
    <property type="match status" value="1"/>
</dbReference>
<dbReference type="GO" id="GO:0005524">
    <property type="term" value="F:ATP binding"/>
    <property type="evidence" value="ECO:0007669"/>
    <property type="project" value="UniProtKB-KW"/>
</dbReference>
<dbReference type="EC" id="6.3.4.19" evidence="1"/>
<dbReference type="InterPro" id="IPR012795">
    <property type="entry name" value="tRNA_Ile_lys_synt_N"/>
</dbReference>
<dbReference type="SUPFAM" id="SSF52402">
    <property type="entry name" value="Adenine nucleotide alpha hydrolases-like"/>
    <property type="match status" value="1"/>
</dbReference>
<comment type="catalytic activity">
    <reaction evidence="6">
        <text>cytidine(34) in tRNA(Ile2) + L-lysine + ATP = lysidine(34) in tRNA(Ile2) + AMP + diphosphate + H(+)</text>
        <dbReference type="Rhea" id="RHEA:43744"/>
        <dbReference type="Rhea" id="RHEA-COMP:10625"/>
        <dbReference type="Rhea" id="RHEA-COMP:10670"/>
        <dbReference type="ChEBI" id="CHEBI:15378"/>
        <dbReference type="ChEBI" id="CHEBI:30616"/>
        <dbReference type="ChEBI" id="CHEBI:32551"/>
        <dbReference type="ChEBI" id="CHEBI:33019"/>
        <dbReference type="ChEBI" id="CHEBI:82748"/>
        <dbReference type="ChEBI" id="CHEBI:83665"/>
        <dbReference type="ChEBI" id="CHEBI:456215"/>
        <dbReference type="EC" id="6.3.4.19"/>
    </reaction>
</comment>
<evidence type="ECO:0000313" key="8">
    <source>
        <dbReference type="EMBL" id="KAI1858607.1"/>
    </source>
</evidence>
<evidence type="ECO:0000256" key="6">
    <source>
        <dbReference type="ARBA" id="ARBA00048539"/>
    </source>
</evidence>
<dbReference type="InterPro" id="IPR011063">
    <property type="entry name" value="TilS/TtcA_N"/>
</dbReference>
<evidence type="ECO:0000256" key="2">
    <source>
        <dbReference type="ARBA" id="ARBA00022598"/>
    </source>
</evidence>
<evidence type="ECO:0000313" key="9">
    <source>
        <dbReference type="Proteomes" id="UP000829685"/>
    </source>
</evidence>
<feature type="domain" description="tRNA(Ile)-lysidine/2-thiocytidine synthase N-terminal" evidence="7">
    <location>
        <begin position="44"/>
        <end position="193"/>
    </location>
</feature>
<evidence type="ECO:0000256" key="3">
    <source>
        <dbReference type="ARBA" id="ARBA00022694"/>
    </source>
</evidence>
<proteinExistence type="inferred from homology"/>
<keyword evidence="5" id="KW-0067">ATP-binding</keyword>
<dbReference type="InterPro" id="IPR012094">
    <property type="entry name" value="tRNA_Ile_lys_synt"/>
</dbReference>
<keyword evidence="4" id="KW-0547">Nucleotide-binding</keyword>
<dbReference type="InterPro" id="IPR014729">
    <property type="entry name" value="Rossmann-like_a/b/a_fold"/>
</dbReference>
<organism evidence="8 9">
    <name type="scientific">Neoarthrinium moseri</name>
    <dbReference type="NCBI Taxonomy" id="1658444"/>
    <lineage>
        <taxon>Eukaryota</taxon>
        <taxon>Fungi</taxon>
        <taxon>Dikarya</taxon>
        <taxon>Ascomycota</taxon>
        <taxon>Pezizomycotina</taxon>
        <taxon>Sordariomycetes</taxon>
        <taxon>Xylariomycetidae</taxon>
        <taxon>Amphisphaeriales</taxon>
        <taxon>Apiosporaceae</taxon>
        <taxon>Neoarthrinium</taxon>
    </lineage>
</organism>
<sequence>MHAIQQVLHRSARPISVHEFRDAILATCKPRFPEARGSMHRPVGLAISGGVDSMALAYLCSQIRKLDPDIMITDHPCAGFRAFVVDHRLREGSTEEAHSVMKALHEMGIPSDLLPINWKKELGENVDVKNLSNIESAARRARYRKLGHFVAFRKMATLLLAHHQDDQYETVLMRLINGHRNRALIGMREASDIPECEGLFGVYGSGWVDDQTRKHPFYNTKLSKKERKSLKQELKFRINELMHEDQQAEDQLANLGVFDTTGADDSLGKTPIRFNWSPQLGSMPIENGGVSIHRPFLEFGKDRLVATCVENNVPWFEDHTNTDPTLTTRNAIRHMYKSCELPRALQKPAVLALSKSCQHRARAQDAEARRLLQRTVLHDFEPHVGTMVVQFPNLQVHGSKGASSSNEYHQHRLSQKRIIAALALQRVIALVSPEYQAPSVTNLQNVVSRLFPSLESLPDASRAAPPKAFNVAGLHFMPIESSPPSVASSALLHPQIWYVSRHPYVATEPLPQWRISAWSPGLERRRRPRKPRSRWSVWLPWHFWDGRFWIRLTHRLPSRLVVMPFLVEHSKDFRTALPPQDRARLAAVLKQYAPGKTRYTLPAIYAEEPVDFDNVVSHPKHPEPRNDLAINASQRIIGKPILPPIDRSKMRLLALPTLDFQLPGLEKLLQHEVRFKKADRDTLRTMGSFDGGSFAPLRASSITHRSRNIRKLCINSKRRERLLHKRQGHLGEGHQAAGG</sequence>
<evidence type="ECO:0000256" key="4">
    <source>
        <dbReference type="ARBA" id="ARBA00022741"/>
    </source>
</evidence>
<dbReference type="GO" id="GO:0008033">
    <property type="term" value="P:tRNA processing"/>
    <property type="evidence" value="ECO:0007669"/>
    <property type="project" value="UniProtKB-KW"/>
</dbReference>
<dbReference type="PANTHER" id="PTHR43033:SF1">
    <property type="entry name" value="TRNA(ILE)-LYSIDINE SYNTHASE-RELATED"/>
    <property type="match status" value="1"/>
</dbReference>
<keyword evidence="2" id="KW-0436">Ligase</keyword>